<proteinExistence type="predicted"/>
<evidence type="ECO:0000256" key="1">
    <source>
        <dbReference type="SAM" id="SignalP"/>
    </source>
</evidence>
<reference evidence="3" key="1">
    <citation type="submission" date="2016-11" db="UniProtKB">
        <authorList>
            <consortium name="WormBaseParasite"/>
        </authorList>
    </citation>
    <scope>IDENTIFICATION</scope>
</reference>
<dbReference type="WBParaSite" id="L893_g25389.t1">
    <property type="protein sequence ID" value="L893_g25389.t1"/>
    <property type="gene ID" value="L893_g25389"/>
</dbReference>
<protein>
    <submittedName>
        <fullName evidence="3">NTR domain-containing protein</fullName>
    </submittedName>
</protein>
<sequence length="79" mass="8818">MLKLSIRRAMLLWTAVFFLVFVSSSTAETCIYPKVLGGVYCDSLVIFSTERSLPNLDSTLDELLKANKKSVDCKRPSIS</sequence>
<organism evidence="2 3">
    <name type="scientific">Steinernema glaseri</name>
    <dbReference type="NCBI Taxonomy" id="37863"/>
    <lineage>
        <taxon>Eukaryota</taxon>
        <taxon>Metazoa</taxon>
        <taxon>Ecdysozoa</taxon>
        <taxon>Nematoda</taxon>
        <taxon>Chromadorea</taxon>
        <taxon>Rhabditida</taxon>
        <taxon>Tylenchina</taxon>
        <taxon>Panagrolaimomorpha</taxon>
        <taxon>Strongyloidoidea</taxon>
        <taxon>Steinernematidae</taxon>
        <taxon>Steinernema</taxon>
    </lineage>
</organism>
<dbReference type="AlphaFoldDB" id="A0A1I7ZDB6"/>
<feature type="signal peptide" evidence="1">
    <location>
        <begin position="1"/>
        <end position="27"/>
    </location>
</feature>
<keyword evidence="1" id="KW-0732">Signal</keyword>
<dbReference type="Proteomes" id="UP000095287">
    <property type="component" value="Unplaced"/>
</dbReference>
<evidence type="ECO:0000313" key="3">
    <source>
        <dbReference type="WBParaSite" id="L893_g25389.t1"/>
    </source>
</evidence>
<keyword evidence="2" id="KW-1185">Reference proteome</keyword>
<accession>A0A1I7ZDB6</accession>
<feature type="chain" id="PRO_5009313288" evidence="1">
    <location>
        <begin position="28"/>
        <end position="79"/>
    </location>
</feature>
<evidence type="ECO:0000313" key="2">
    <source>
        <dbReference type="Proteomes" id="UP000095287"/>
    </source>
</evidence>
<name>A0A1I7ZDB6_9BILA</name>